<proteinExistence type="predicted"/>
<organism evidence="1 2">
    <name type="scientific">Pyrrhoderma noxium</name>
    <dbReference type="NCBI Taxonomy" id="2282107"/>
    <lineage>
        <taxon>Eukaryota</taxon>
        <taxon>Fungi</taxon>
        <taxon>Dikarya</taxon>
        <taxon>Basidiomycota</taxon>
        <taxon>Agaricomycotina</taxon>
        <taxon>Agaricomycetes</taxon>
        <taxon>Hymenochaetales</taxon>
        <taxon>Hymenochaetaceae</taxon>
        <taxon>Pyrrhoderma</taxon>
    </lineage>
</organism>
<protein>
    <submittedName>
        <fullName evidence="1">Uncharacterized protein</fullName>
    </submittedName>
</protein>
<name>A0A286UAD8_9AGAM</name>
<accession>A0A286UAD8</accession>
<gene>
    <name evidence="1" type="ORF">PNOK_0816300</name>
</gene>
<dbReference type="InParanoid" id="A0A286UAD8"/>
<dbReference type="Proteomes" id="UP000217199">
    <property type="component" value="Unassembled WGS sequence"/>
</dbReference>
<evidence type="ECO:0000313" key="2">
    <source>
        <dbReference type="Proteomes" id="UP000217199"/>
    </source>
</evidence>
<dbReference type="AlphaFoldDB" id="A0A286UAD8"/>
<keyword evidence="2" id="KW-1185">Reference proteome</keyword>
<evidence type="ECO:0000313" key="1">
    <source>
        <dbReference type="EMBL" id="PAV16543.1"/>
    </source>
</evidence>
<dbReference type="EMBL" id="NBII01000008">
    <property type="protein sequence ID" value="PAV16543.1"/>
    <property type="molecule type" value="Genomic_DNA"/>
</dbReference>
<sequence length="137" mass="14855">MHNGDLPTIFFIKEALCIHIKYNASRSSTQKSYTNQSHSHLHIYTRHLINSVMVKLSLAVSVLCISIVSAVPLGVSRLVGRVESPVDLTRTSVNSNDAKIPFNEGSATVSKRVNLADSGRTGVVSEECKDAKTGICD</sequence>
<reference evidence="1 2" key="1">
    <citation type="journal article" date="2017" name="Mol. Ecol.">
        <title>Comparative and population genomic landscape of Phellinus noxius: A hypervariable fungus causing root rot in trees.</title>
        <authorList>
            <person name="Chung C.L."/>
            <person name="Lee T.J."/>
            <person name="Akiba M."/>
            <person name="Lee H.H."/>
            <person name="Kuo T.H."/>
            <person name="Liu D."/>
            <person name="Ke H.M."/>
            <person name="Yokoi T."/>
            <person name="Roa M.B."/>
            <person name="Lu M.J."/>
            <person name="Chang Y.Y."/>
            <person name="Ann P.J."/>
            <person name="Tsai J.N."/>
            <person name="Chen C.Y."/>
            <person name="Tzean S.S."/>
            <person name="Ota Y."/>
            <person name="Hattori T."/>
            <person name="Sahashi N."/>
            <person name="Liou R.F."/>
            <person name="Kikuchi T."/>
            <person name="Tsai I.J."/>
        </authorList>
    </citation>
    <scope>NUCLEOTIDE SEQUENCE [LARGE SCALE GENOMIC DNA]</scope>
    <source>
        <strain evidence="1 2">FFPRI411160</strain>
    </source>
</reference>
<comment type="caution">
    <text evidence="1">The sequence shown here is derived from an EMBL/GenBank/DDBJ whole genome shotgun (WGS) entry which is preliminary data.</text>
</comment>